<proteinExistence type="predicted"/>
<name>A0A1Q3A298_ZYGRO</name>
<dbReference type="SUPFAM" id="SSF47807">
    <property type="entry name" value="5' to 3' exonuclease, C-terminal subdomain"/>
    <property type="match status" value="1"/>
</dbReference>
<dbReference type="SMART" id="SM00484">
    <property type="entry name" value="XPGI"/>
    <property type="match status" value="1"/>
</dbReference>
<dbReference type="Pfam" id="PF00867">
    <property type="entry name" value="XPG_I"/>
    <property type="match status" value="1"/>
</dbReference>
<dbReference type="Gene3D" id="3.40.50.1010">
    <property type="entry name" value="5'-nuclease"/>
    <property type="match status" value="1"/>
</dbReference>
<dbReference type="InterPro" id="IPR006084">
    <property type="entry name" value="XPG/Rad2"/>
</dbReference>
<evidence type="ECO:0000256" key="1">
    <source>
        <dbReference type="ARBA" id="ARBA00022722"/>
    </source>
</evidence>
<organism evidence="6 7">
    <name type="scientific">Zygosaccharomyces rouxii</name>
    <dbReference type="NCBI Taxonomy" id="4956"/>
    <lineage>
        <taxon>Eukaryota</taxon>
        <taxon>Fungi</taxon>
        <taxon>Dikarya</taxon>
        <taxon>Ascomycota</taxon>
        <taxon>Saccharomycotina</taxon>
        <taxon>Saccharomycetes</taxon>
        <taxon>Saccharomycetales</taxon>
        <taxon>Saccharomycetaceae</taxon>
        <taxon>Zygosaccharomyces</taxon>
    </lineage>
</organism>
<dbReference type="GO" id="GO:0006281">
    <property type="term" value="P:DNA repair"/>
    <property type="evidence" value="ECO:0007669"/>
    <property type="project" value="UniProtKB-ARBA"/>
</dbReference>
<dbReference type="OrthoDB" id="2959108at2759"/>
<gene>
    <name evidence="6" type="ORF">ZYGR_0P03660</name>
</gene>
<dbReference type="PRINTS" id="PR00853">
    <property type="entry name" value="XPGRADSUPER"/>
</dbReference>
<evidence type="ECO:0000313" key="6">
    <source>
        <dbReference type="EMBL" id="GAV49720.1"/>
    </source>
</evidence>
<dbReference type="SMART" id="SM00485">
    <property type="entry name" value="XPGN"/>
    <property type="match status" value="1"/>
</dbReference>
<dbReference type="GO" id="GO:0008409">
    <property type="term" value="F:5'-3' exonuclease activity"/>
    <property type="evidence" value="ECO:0007669"/>
    <property type="project" value="TreeGrafter"/>
</dbReference>
<dbReference type="InterPro" id="IPR006086">
    <property type="entry name" value="XPG-I_dom"/>
</dbReference>
<dbReference type="EMBL" id="BDGX01000016">
    <property type="protein sequence ID" value="GAV49720.1"/>
    <property type="molecule type" value="Genomic_DNA"/>
</dbReference>
<keyword evidence="2" id="KW-0378">Hydrolase</keyword>
<protein>
    <recommendedName>
        <fullName evidence="8">XPG-I domain-containing protein</fullName>
    </recommendedName>
</protein>
<dbReference type="PANTHER" id="PTHR11081">
    <property type="entry name" value="FLAP ENDONUCLEASE FAMILY MEMBER"/>
    <property type="match status" value="1"/>
</dbReference>
<comment type="caution">
    <text evidence="6">The sequence shown here is derived from an EMBL/GenBank/DDBJ whole genome shotgun (WGS) entry which is preliminary data.</text>
</comment>
<dbReference type="InterPro" id="IPR006085">
    <property type="entry name" value="XPG_DNA_repair_N"/>
</dbReference>
<evidence type="ECO:0000259" key="5">
    <source>
        <dbReference type="SMART" id="SM00485"/>
    </source>
</evidence>
<evidence type="ECO:0000313" key="7">
    <source>
        <dbReference type="Proteomes" id="UP000187013"/>
    </source>
</evidence>
<accession>A0A1Q3A298</accession>
<keyword evidence="1" id="KW-0540">Nuclease</keyword>
<dbReference type="GO" id="GO:0005634">
    <property type="term" value="C:nucleus"/>
    <property type="evidence" value="ECO:0007669"/>
    <property type="project" value="TreeGrafter"/>
</dbReference>
<evidence type="ECO:0000259" key="4">
    <source>
        <dbReference type="SMART" id="SM00484"/>
    </source>
</evidence>
<evidence type="ECO:0000256" key="2">
    <source>
        <dbReference type="ARBA" id="ARBA00022801"/>
    </source>
</evidence>
<dbReference type="eggNOG" id="KOG2520">
    <property type="taxonomic scope" value="Eukaryota"/>
</dbReference>
<dbReference type="Proteomes" id="UP000187013">
    <property type="component" value="Unassembled WGS sequence"/>
</dbReference>
<dbReference type="AlphaFoldDB" id="A0A1Q3A298"/>
<evidence type="ECO:0000256" key="3">
    <source>
        <dbReference type="SAM" id="MobiDB-lite"/>
    </source>
</evidence>
<evidence type="ECO:0008006" key="8">
    <source>
        <dbReference type="Google" id="ProtNLM"/>
    </source>
</evidence>
<sequence length="581" mass="66929">MGVPQIWELLRPYLQDKRVPLKKFVSDFKFSHGRSPRIAIDGYSWLFECGFILNQETPGKYASHGTIGKAVLNFVYRLKELLALNITFILVFDGSMKPSFKKNFGSPLSCAEDDYWSTWNSHMEIHERNGHCLKIMLDSEGLHFMQVVKGVLGSMRISYVEACGEGEAQCAWLQRNGHVDYVLTNDSDALVFGATRLLRNYSKFTNDLGATGNSPLGKQRSSSKDLFVTVVDLDQLNSATNDRYNWWSLLFFSVLLGADYNQGVKGMGKVKAAKLAQLQDPDFAQRFRDMFADLRRRPQLSEYQNFQQELTEFCKDHSVELFDRNYRAMLGELSLEGWPSLNAIMYYFHPILIPQMDFQVFDKSNVNISGSNGYKEINFLQLQAYLGDFRLPAVTNFEKWFTETILDSFLLRRLLSQDRNLTDYVQIVDQRTFEISGKWPLSCWKIKYKPYILFFQVGESGRNSFPYTMWIPQGLIPQDHILITKRKRTPKSKTPSPSKSKISPQKNTLDSFLKKHASPVKDFSPAKKIDDQVTLEPVKKRLFVDSNDSSNDSEDDSLVILDEITLKDNSSLSTWKKRRQK</sequence>
<dbReference type="InterPro" id="IPR036279">
    <property type="entry name" value="5-3_exonuclease_C_sf"/>
</dbReference>
<dbReference type="GO" id="GO:0005737">
    <property type="term" value="C:cytoplasm"/>
    <property type="evidence" value="ECO:0007669"/>
    <property type="project" value="TreeGrafter"/>
</dbReference>
<feature type="domain" description="XPG N-terminal" evidence="5">
    <location>
        <begin position="1"/>
        <end position="115"/>
    </location>
</feature>
<dbReference type="PANTHER" id="PTHR11081:SF72">
    <property type="entry name" value="HOLLIDAY JUNCTION RESOLVASE YEN1"/>
    <property type="match status" value="1"/>
</dbReference>
<feature type="domain" description="XPG-I" evidence="4">
    <location>
        <begin position="153"/>
        <end position="233"/>
    </location>
</feature>
<dbReference type="InterPro" id="IPR029060">
    <property type="entry name" value="PIN-like_dom_sf"/>
</dbReference>
<dbReference type="GO" id="GO:0017108">
    <property type="term" value="F:5'-flap endonuclease activity"/>
    <property type="evidence" value="ECO:0007669"/>
    <property type="project" value="TreeGrafter"/>
</dbReference>
<feature type="compositionally biased region" description="Low complexity" evidence="3">
    <location>
        <begin position="492"/>
        <end position="504"/>
    </location>
</feature>
<dbReference type="CDD" id="cd09870">
    <property type="entry name" value="PIN_YEN1"/>
    <property type="match status" value="1"/>
</dbReference>
<reference evidence="6 7" key="1">
    <citation type="submission" date="2016-08" db="EMBL/GenBank/DDBJ databases">
        <title>Draft genome sequence of allopolyploid Zygosaccharomyces rouxii.</title>
        <authorList>
            <person name="Watanabe J."/>
            <person name="Uehara K."/>
            <person name="Mogi Y."/>
            <person name="Tsukioka Y."/>
        </authorList>
    </citation>
    <scope>NUCLEOTIDE SEQUENCE [LARGE SCALE GENOMIC DNA]</scope>
    <source>
        <strain evidence="6 7">NBRC 110957</strain>
    </source>
</reference>
<dbReference type="Pfam" id="PF00752">
    <property type="entry name" value="XPG_N"/>
    <property type="match status" value="1"/>
</dbReference>
<dbReference type="SUPFAM" id="SSF88723">
    <property type="entry name" value="PIN domain-like"/>
    <property type="match status" value="1"/>
</dbReference>
<feature type="region of interest" description="Disordered" evidence="3">
    <location>
        <begin position="487"/>
        <end position="506"/>
    </location>
</feature>